<keyword evidence="1" id="KW-0998">Cell outer membrane</keyword>
<feature type="domain" description="LptD C-terminal" evidence="2">
    <location>
        <begin position="294"/>
        <end position="667"/>
    </location>
</feature>
<keyword evidence="4" id="KW-1185">Reference proteome</keyword>
<evidence type="ECO:0000256" key="1">
    <source>
        <dbReference type="HAMAP-Rule" id="MF_01411"/>
    </source>
</evidence>
<dbReference type="InterPro" id="IPR007543">
    <property type="entry name" value="LptD_C"/>
</dbReference>
<evidence type="ECO:0000313" key="4">
    <source>
        <dbReference type="Proteomes" id="UP001606099"/>
    </source>
</evidence>
<organism evidence="3 4">
    <name type="scientific">Roseateles rivi</name>
    <dbReference type="NCBI Taxonomy" id="3299028"/>
    <lineage>
        <taxon>Bacteria</taxon>
        <taxon>Pseudomonadati</taxon>
        <taxon>Pseudomonadota</taxon>
        <taxon>Betaproteobacteria</taxon>
        <taxon>Burkholderiales</taxon>
        <taxon>Sphaerotilaceae</taxon>
        <taxon>Roseateles</taxon>
    </lineage>
</organism>
<comment type="subcellular location">
    <subcellularLocation>
        <location evidence="1">Cell outer membrane</location>
    </subcellularLocation>
</comment>
<keyword evidence="1" id="KW-0732">Signal</keyword>
<dbReference type="RefSeq" id="WP_394459008.1">
    <property type="nucleotide sequence ID" value="NZ_JBIGHZ010000002.1"/>
</dbReference>
<name>A0ABW7FT97_9BURK</name>
<dbReference type="EMBL" id="JBIGHZ010000002">
    <property type="protein sequence ID" value="MFG6447564.1"/>
    <property type="molecule type" value="Genomic_DNA"/>
</dbReference>
<comment type="caution">
    <text evidence="1">Lacks conserved residue(s) required for the propagation of feature annotation.</text>
</comment>
<protein>
    <recommendedName>
        <fullName evidence="1">LPS-assembly protein LptD</fullName>
    </recommendedName>
</protein>
<dbReference type="Pfam" id="PF04453">
    <property type="entry name" value="LptD"/>
    <property type="match status" value="1"/>
</dbReference>
<feature type="signal peptide" evidence="1">
    <location>
        <begin position="1"/>
        <end position="25"/>
    </location>
</feature>
<feature type="chain" id="PRO_5044911196" description="LPS-assembly protein LptD" evidence="1">
    <location>
        <begin position="26"/>
        <end position="782"/>
    </location>
</feature>
<proteinExistence type="inferred from homology"/>
<evidence type="ECO:0000259" key="2">
    <source>
        <dbReference type="Pfam" id="PF04453"/>
    </source>
</evidence>
<comment type="caution">
    <text evidence="3">The sequence shown here is derived from an EMBL/GenBank/DDBJ whole genome shotgun (WGS) entry which is preliminary data.</text>
</comment>
<reference evidence="3 4" key="1">
    <citation type="submission" date="2024-08" db="EMBL/GenBank/DDBJ databases">
        <authorList>
            <person name="Lu H."/>
        </authorList>
    </citation>
    <scope>NUCLEOTIDE SEQUENCE [LARGE SCALE GENOMIC DNA]</scope>
    <source>
        <strain evidence="3 4">BYS180W</strain>
    </source>
</reference>
<dbReference type="Proteomes" id="UP001606099">
    <property type="component" value="Unassembled WGS sequence"/>
</dbReference>
<comment type="similarity">
    <text evidence="1">Belongs to the LptD family.</text>
</comment>
<evidence type="ECO:0000313" key="3">
    <source>
        <dbReference type="EMBL" id="MFG6447564.1"/>
    </source>
</evidence>
<dbReference type="InterPro" id="IPR020889">
    <property type="entry name" value="LipoPS_assembly_LptD"/>
</dbReference>
<dbReference type="PANTHER" id="PTHR30189">
    <property type="entry name" value="LPS-ASSEMBLY PROTEIN"/>
    <property type="match status" value="1"/>
</dbReference>
<gene>
    <name evidence="1" type="primary">lptD</name>
    <name evidence="3" type="ORF">ACG0Z6_04830</name>
</gene>
<comment type="function">
    <text evidence="1">Together with LptE, is involved in the assembly of lipopolysaccharide (LPS) at the surface of the outer membrane.</text>
</comment>
<keyword evidence="1" id="KW-0472">Membrane</keyword>
<dbReference type="PANTHER" id="PTHR30189:SF1">
    <property type="entry name" value="LPS-ASSEMBLY PROTEIN LPTD"/>
    <property type="match status" value="1"/>
</dbReference>
<dbReference type="InterPro" id="IPR050218">
    <property type="entry name" value="LptD"/>
</dbReference>
<comment type="subunit">
    <text evidence="1">Component of the lipopolysaccharide transport and assembly complex. Interacts with LptE and LptA.</text>
</comment>
<sequence precursor="true">MNRPNPLAPVAHAVLLCLLAGASQAQDVADLPPLKLKVAKTLGPSPRAAVVLSGTRLTGQIDQAAKLEGGAQLRQGDVTLNAALLTYDPTTDLARGEGGVELVQRGSMLRGPSLQLYVDRFEGVLEQPSYYFAQTGGSGRASQLRFLGQQRVRADDASYSTCPAPEDPQEEPAWVLRTSELKLDFELGEGVAKGAVLKFYGVPILAAPRLSFPISDEAKTGWLPPSFNTDSRSGVEFGVPYFIALAPNRDLTLEPYIMTRRGAGLDSEFRYLEPQHRGQMNVAWLPNDRQTGQTRWDLRLSQEGRVGDNWQYAMQGERVSDDDYWKDMRRRMKSLTPRLLNFDASTQGRYALAGGSLSAYGRVQRWQVLQGTDVADRFASPYQRSPQVGLRYLSANDDVVHSGYQPWGRSTRLEGGLELEYNRFDLPPERLSSQSLTGERVHMLGHASLPMSGAAWWLIPKVSFNAAAYRTDQLMANGRSDARRIIPSFSLDHGWVMERDTRLFDMDVRQILEPRVLYVNTAYRDQSQLPNFDAAQRDFNFDSVFAENPYAGVDRVADFHSVAFGATTRFIEDARGEEVLRLGLVQRYLLRDQRINADGVAQGSKFSDLMLLASSHLTRAVWADSSMQLNTGNGRVERSVLRMRYTPGGFRTISTAYRLARGQSEQLELAWQWPLFGQAPKATGGSNCAGAWYSAGRVQYSLRDRRFTDSVVGAEYDSGCWVLRIGMERQATGRAETNTRLMLQLELVGLSPLGSNALKVLRDNIPGYRPLKFGRSDTSLND</sequence>
<accession>A0ABW7FT97</accession>
<dbReference type="HAMAP" id="MF_01411">
    <property type="entry name" value="LPS_assembly_LptD"/>
    <property type="match status" value="1"/>
</dbReference>